<sequence>MTTTSQQRTDVDVVVIGAGISGIGAAYHLATERPSTSYVVLDAGTALGGTWNLFTYPGIRSDSDMPSFGFGFKPWTHTQSIADAHVILDYLNEAVDENGIREHIRFHTRVVAADFDSEAGRWLVRTTDARTGEESTVSARFLYSGTGYYDHAAGYTPSFEGVDDFRGTVVHPQLWPEDLDYTGKKVVVIGSGATAVTLIPAMAGRAEHVTMLQRSPSYVLSMPREDVLANALGRLVGPERAHRIVRRKNIALNRGLFKASKRAPGLVRRALIADVRRRLPKGFDVDTHFAPKYDPWDQRLCMVPDGDLFTALSSGGASVVTDHIDRFTETGIALTSGQHLDADIVVTATGLTLLPFGRIAFSVDGAPVDLADSVVYKSMMLSGVPNFVFAFGYTNIAWTLKVDLVCKHMIRLLDHMDAEGNTVVVPTLPDAPLERAPMIDMSSGYVQRGIAAFPKAGDVGPWTVTMAYEDDAERLLHDPVADSALSFRTPAPQAVSA</sequence>
<dbReference type="Proteomes" id="UP000070409">
    <property type="component" value="Unassembled WGS sequence"/>
</dbReference>
<evidence type="ECO:0000313" key="8">
    <source>
        <dbReference type="Proteomes" id="UP000070409"/>
    </source>
</evidence>
<name>A0A137YUD1_9ACTN</name>
<dbReference type="PANTHER" id="PTHR43872">
    <property type="entry name" value="MONOOXYGENASE, PUTATIVE (AFU_ORTHOLOGUE AFUA_8G02570)-RELATED"/>
    <property type="match status" value="1"/>
</dbReference>
<keyword evidence="8" id="KW-1185">Reference proteome</keyword>
<dbReference type="PRINTS" id="PR00411">
    <property type="entry name" value="PNDRDTASEI"/>
</dbReference>
<evidence type="ECO:0000313" key="7">
    <source>
        <dbReference type="EMBL" id="KXO89527.1"/>
    </source>
</evidence>
<evidence type="ECO:0000256" key="5">
    <source>
        <dbReference type="ARBA" id="ARBA00023002"/>
    </source>
</evidence>
<dbReference type="InterPro" id="IPR020946">
    <property type="entry name" value="Flavin_mOase-like"/>
</dbReference>
<evidence type="ECO:0000256" key="1">
    <source>
        <dbReference type="ARBA" id="ARBA00001974"/>
    </source>
</evidence>
<dbReference type="RefSeq" id="WP_068746884.1">
    <property type="nucleotide sequence ID" value="NZ_LSRE01000049.1"/>
</dbReference>
<gene>
    <name evidence="7" type="ORF">AXK61_08795</name>
</gene>
<reference evidence="7 8" key="1">
    <citation type="submission" date="2016-02" db="EMBL/GenBank/DDBJ databases">
        <authorList>
            <person name="Teng J.L."/>
            <person name="Tang Y."/>
            <person name="Huang Y."/>
            <person name="Guo F."/>
            <person name="Wei W."/>
            <person name="Chen J.H."/>
            <person name="Wong S.Y."/>
            <person name="Lau S.K."/>
            <person name="Woo P.C."/>
        </authorList>
    </citation>
    <scope>NUCLEOTIDE SEQUENCE [LARGE SCALE GENOMIC DNA]</scope>
    <source>
        <strain evidence="7 8">JCM 13375</strain>
    </source>
</reference>
<dbReference type="SUPFAM" id="SSF51905">
    <property type="entry name" value="FAD/NAD(P)-binding domain"/>
    <property type="match status" value="2"/>
</dbReference>
<dbReference type="Pfam" id="PF00743">
    <property type="entry name" value="FMO-like"/>
    <property type="match status" value="1"/>
</dbReference>
<organism evidence="7 8">
    <name type="scientific">Tsukamurella pseudospumae</name>
    <dbReference type="NCBI Taxonomy" id="239498"/>
    <lineage>
        <taxon>Bacteria</taxon>
        <taxon>Bacillati</taxon>
        <taxon>Actinomycetota</taxon>
        <taxon>Actinomycetes</taxon>
        <taxon>Mycobacteriales</taxon>
        <taxon>Tsukamurellaceae</taxon>
        <taxon>Tsukamurella</taxon>
    </lineage>
</organism>
<keyword evidence="4" id="KW-0274">FAD</keyword>
<keyword evidence="5" id="KW-0560">Oxidoreductase</keyword>
<evidence type="ECO:0000256" key="6">
    <source>
        <dbReference type="ARBA" id="ARBA00023033"/>
    </source>
</evidence>
<dbReference type="InterPro" id="IPR051820">
    <property type="entry name" value="FAD-binding_MO"/>
</dbReference>
<evidence type="ECO:0000256" key="4">
    <source>
        <dbReference type="ARBA" id="ARBA00022827"/>
    </source>
</evidence>
<accession>A0A137YUD1</accession>
<comment type="similarity">
    <text evidence="2">Belongs to the FAD-binding monooxygenase family.</text>
</comment>
<dbReference type="Pfam" id="PF13450">
    <property type="entry name" value="NAD_binding_8"/>
    <property type="match status" value="1"/>
</dbReference>
<keyword evidence="6 7" id="KW-0503">Monooxygenase</keyword>
<proteinExistence type="inferred from homology"/>
<dbReference type="EMBL" id="LSRE01000049">
    <property type="protein sequence ID" value="KXO89527.1"/>
    <property type="molecule type" value="Genomic_DNA"/>
</dbReference>
<keyword evidence="3" id="KW-0285">Flavoprotein</keyword>
<dbReference type="Gene3D" id="3.50.50.60">
    <property type="entry name" value="FAD/NAD(P)-binding domain"/>
    <property type="match status" value="1"/>
</dbReference>
<dbReference type="InterPro" id="IPR036188">
    <property type="entry name" value="FAD/NAD-bd_sf"/>
</dbReference>
<protein>
    <submittedName>
        <fullName evidence="7">FAD-containing monooxygenase EthA</fullName>
    </submittedName>
</protein>
<comment type="caution">
    <text evidence="7">The sequence shown here is derived from an EMBL/GenBank/DDBJ whole genome shotgun (WGS) entry which is preliminary data.</text>
</comment>
<dbReference type="PANTHER" id="PTHR43872:SF1">
    <property type="entry name" value="MONOOXYGENASE, PUTATIVE (AFU_ORTHOLOGUE AFUA_8G02570)-RELATED"/>
    <property type="match status" value="1"/>
</dbReference>
<dbReference type="GO" id="GO:0004497">
    <property type="term" value="F:monooxygenase activity"/>
    <property type="evidence" value="ECO:0007669"/>
    <property type="project" value="UniProtKB-KW"/>
</dbReference>
<evidence type="ECO:0000256" key="3">
    <source>
        <dbReference type="ARBA" id="ARBA00022630"/>
    </source>
</evidence>
<evidence type="ECO:0000256" key="2">
    <source>
        <dbReference type="ARBA" id="ARBA00010139"/>
    </source>
</evidence>
<comment type="cofactor">
    <cofactor evidence="1">
        <name>FAD</name>
        <dbReference type="ChEBI" id="CHEBI:57692"/>
    </cofactor>
</comment>